<feature type="compositionally biased region" description="Acidic residues" evidence="1">
    <location>
        <begin position="1"/>
        <end position="13"/>
    </location>
</feature>
<evidence type="ECO:0000259" key="2">
    <source>
        <dbReference type="Pfam" id="PF19026"/>
    </source>
</evidence>
<organism evidence="3 4">
    <name type="scientific">Mesorhabditis belari</name>
    <dbReference type="NCBI Taxonomy" id="2138241"/>
    <lineage>
        <taxon>Eukaryota</taxon>
        <taxon>Metazoa</taxon>
        <taxon>Ecdysozoa</taxon>
        <taxon>Nematoda</taxon>
        <taxon>Chromadorea</taxon>
        <taxon>Rhabditida</taxon>
        <taxon>Rhabditina</taxon>
        <taxon>Rhabditomorpha</taxon>
        <taxon>Rhabditoidea</taxon>
        <taxon>Rhabditidae</taxon>
        <taxon>Mesorhabditinae</taxon>
        <taxon>Mesorhabditis</taxon>
    </lineage>
</organism>
<feature type="region of interest" description="Disordered" evidence="1">
    <location>
        <begin position="1"/>
        <end position="24"/>
    </location>
</feature>
<keyword evidence="3" id="KW-1185">Reference proteome</keyword>
<sequence length="105" mass="11933">MADHEDFIEEHAEEEQKSDKHNWGAADLEKVTAMSSNEDEKEVEVLGNLERLIEAPMEKKATIKLKKEDVQTIIDELLVSKLRAEKELLNAEGDLKKALRSLTGF</sequence>
<protein>
    <recommendedName>
        <fullName evidence="2">Nascent polypeptide-associated complex subunit alpha-like UBA domain-containing protein</fullName>
    </recommendedName>
</protein>
<dbReference type="AlphaFoldDB" id="A0AAF3E9T0"/>
<dbReference type="InterPro" id="IPR038922">
    <property type="entry name" value="HYPK_UBA"/>
</dbReference>
<dbReference type="WBParaSite" id="MBELARI_LOCUS10669">
    <property type="protein sequence ID" value="MBELARI_LOCUS10669"/>
    <property type="gene ID" value="MBELARI_LOCUS10669"/>
</dbReference>
<dbReference type="Proteomes" id="UP000887575">
    <property type="component" value="Unassembled WGS sequence"/>
</dbReference>
<dbReference type="Pfam" id="PF19026">
    <property type="entry name" value="UBA_HYPK"/>
    <property type="match status" value="1"/>
</dbReference>
<evidence type="ECO:0000313" key="3">
    <source>
        <dbReference type="Proteomes" id="UP000887575"/>
    </source>
</evidence>
<dbReference type="InterPro" id="IPR044034">
    <property type="entry name" value="NAC-like_UBA"/>
</dbReference>
<proteinExistence type="predicted"/>
<feature type="compositionally biased region" description="Basic and acidic residues" evidence="1">
    <location>
        <begin position="14"/>
        <end position="24"/>
    </location>
</feature>
<accession>A0AAF3E9T0</accession>
<name>A0AAF3E9T0_9BILA</name>
<reference evidence="4" key="1">
    <citation type="submission" date="2024-02" db="UniProtKB">
        <authorList>
            <consortium name="WormBaseParasite"/>
        </authorList>
    </citation>
    <scope>IDENTIFICATION</scope>
</reference>
<evidence type="ECO:0000256" key="1">
    <source>
        <dbReference type="SAM" id="MobiDB-lite"/>
    </source>
</evidence>
<evidence type="ECO:0000313" key="4">
    <source>
        <dbReference type="WBParaSite" id="MBELARI_LOCUS10669"/>
    </source>
</evidence>
<feature type="domain" description="Nascent polypeptide-associated complex subunit alpha-like UBA" evidence="2">
    <location>
        <begin position="63"/>
        <end position="103"/>
    </location>
</feature>
<dbReference type="CDD" id="cd14361">
    <property type="entry name" value="UBA_HYPK"/>
    <property type="match status" value="1"/>
</dbReference>